<name>A0A7X4H8P9_9BURK</name>
<feature type="signal peptide" evidence="5">
    <location>
        <begin position="1"/>
        <end position="23"/>
    </location>
</feature>
<evidence type="ECO:0000256" key="1">
    <source>
        <dbReference type="ARBA" id="ARBA00004613"/>
    </source>
</evidence>
<evidence type="ECO:0000256" key="3">
    <source>
        <dbReference type="ARBA" id="ARBA00022729"/>
    </source>
</evidence>
<feature type="chain" id="PRO_5030619311" description="Right handed beta helix domain-containing protein" evidence="5">
    <location>
        <begin position="24"/>
        <end position="476"/>
    </location>
</feature>
<sequence>MKTSIRLLPLLLGSLFACSLAHSADFYVSENGNDKNDGKSPNTPFLTLQHADGALKPGDTVWVMAGTYRSARSEKDATALLEIRSSGKPDAWITWRAYPGARPELVAQGVWHAILLNASYIKIDGLTLTGNNGNVRQADAEANGEMDLKASLAAWKAEGEMNAAMDDATPDQGPGAASAPKKPQAKPRSLPKAYQRISPLCSANGISADFRGKKEFHHHYVLSNLVVRDFGTGGINMMDTDYYTIENSEVYNNAWYSPYGGSGISQLRGRDFDQASGYHNIIRNNRVYNNKCLVRLYYLDLFSDGNGIILDSLYDYAGATLVENLSYNNGGAGIHVFRSHKARIDIVNNTVWRNQQMWRLYDIGAHDATNINILNNIVVADKYRQVNGKPMAGVRYDHNLYFGSPQVEAKGPNDRFADPLLALPSTNRKDGDFSLLPGSPAIDSAGRRSGASFPPASFLHGAEMKLILAAALTTTA</sequence>
<evidence type="ECO:0000256" key="2">
    <source>
        <dbReference type="ARBA" id="ARBA00022525"/>
    </source>
</evidence>
<dbReference type="Proteomes" id="UP000450676">
    <property type="component" value="Unassembled WGS sequence"/>
</dbReference>
<evidence type="ECO:0000256" key="5">
    <source>
        <dbReference type="SAM" id="SignalP"/>
    </source>
</evidence>
<gene>
    <name evidence="7" type="ORF">GTP77_05230</name>
</gene>
<dbReference type="PANTHER" id="PTHR40088">
    <property type="entry name" value="PECTATE LYASE (EUROFUNG)"/>
    <property type="match status" value="1"/>
</dbReference>
<comment type="caution">
    <text evidence="7">The sequence shown here is derived from an EMBL/GenBank/DDBJ whole genome shotgun (WGS) entry which is preliminary data.</text>
</comment>
<feature type="region of interest" description="Disordered" evidence="4">
    <location>
        <begin position="165"/>
        <end position="190"/>
    </location>
</feature>
<dbReference type="PROSITE" id="PS51257">
    <property type="entry name" value="PROKAR_LIPOPROTEIN"/>
    <property type="match status" value="1"/>
</dbReference>
<reference evidence="7 8" key="1">
    <citation type="submission" date="2019-12" db="EMBL/GenBank/DDBJ databases">
        <title>Novel species isolated from a subtropical stream in China.</title>
        <authorList>
            <person name="Lu H."/>
        </authorList>
    </citation>
    <scope>NUCLEOTIDE SEQUENCE [LARGE SCALE GENOMIC DNA]</scope>
    <source>
        <strain evidence="7 8">FT127W</strain>
    </source>
</reference>
<dbReference type="EMBL" id="WWCU01000004">
    <property type="protein sequence ID" value="MYN06735.1"/>
    <property type="molecule type" value="Genomic_DNA"/>
</dbReference>
<dbReference type="InterPro" id="IPR012334">
    <property type="entry name" value="Pectin_lyas_fold"/>
</dbReference>
<evidence type="ECO:0000313" key="7">
    <source>
        <dbReference type="EMBL" id="MYN06735.1"/>
    </source>
</evidence>
<feature type="compositionally biased region" description="Low complexity" evidence="4">
    <location>
        <begin position="172"/>
        <end position="182"/>
    </location>
</feature>
<dbReference type="SUPFAM" id="SSF51126">
    <property type="entry name" value="Pectin lyase-like"/>
    <property type="match status" value="1"/>
</dbReference>
<dbReference type="Pfam" id="PF13229">
    <property type="entry name" value="Beta_helix"/>
    <property type="match status" value="1"/>
</dbReference>
<dbReference type="RefSeq" id="WP_161071131.1">
    <property type="nucleotide sequence ID" value="NZ_WWCU01000004.1"/>
</dbReference>
<dbReference type="InterPro" id="IPR011050">
    <property type="entry name" value="Pectin_lyase_fold/virulence"/>
</dbReference>
<evidence type="ECO:0000313" key="8">
    <source>
        <dbReference type="Proteomes" id="UP000450676"/>
    </source>
</evidence>
<dbReference type="GO" id="GO:0016837">
    <property type="term" value="F:carbon-oxygen lyase activity, acting on polysaccharides"/>
    <property type="evidence" value="ECO:0007669"/>
    <property type="project" value="TreeGrafter"/>
</dbReference>
<dbReference type="AlphaFoldDB" id="A0A7X4H8P9"/>
<organism evidence="7 8">
    <name type="scientific">Pseudoduganella aquatica</name>
    <dbReference type="NCBI Taxonomy" id="2660641"/>
    <lineage>
        <taxon>Bacteria</taxon>
        <taxon>Pseudomonadati</taxon>
        <taxon>Pseudomonadota</taxon>
        <taxon>Betaproteobacteria</taxon>
        <taxon>Burkholderiales</taxon>
        <taxon>Oxalobacteraceae</taxon>
        <taxon>Telluria group</taxon>
        <taxon>Pseudoduganella</taxon>
    </lineage>
</organism>
<keyword evidence="8" id="KW-1185">Reference proteome</keyword>
<protein>
    <recommendedName>
        <fullName evidence="6">Right handed beta helix domain-containing protein</fullName>
    </recommendedName>
</protein>
<dbReference type="PANTHER" id="PTHR40088:SF2">
    <property type="entry name" value="SECRETED SUGAR HYDROLASE"/>
    <property type="match status" value="1"/>
</dbReference>
<keyword evidence="3 5" id="KW-0732">Signal</keyword>
<proteinExistence type="predicted"/>
<feature type="domain" description="Right handed beta helix" evidence="6">
    <location>
        <begin position="213"/>
        <end position="376"/>
    </location>
</feature>
<dbReference type="InterPro" id="IPR006626">
    <property type="entry name" value="PbH1"/>
</dbReference>
<evidence type="ECO:0000259" key="6">
    <source>
        <dbReference type="Pfam" id="PF13229"/>
    </source>
</evidence>
<dbReference type="InterPro" id="IPR039448">
    <property type="entry name" value="Beta_helix"/>
</dbReference>
<evidence type="ECO:0000256" key="4">
    <source>
        <dbReference type="SAM" id="MobiDB-lite"/>
    </source>
</evidence>
<dbReference type="SMART" id="SM00710">
    <property type="entry name" value="PbH1"/>
    <property type="match status" value="5"/>
</dbReference>
<accession>A0A7X4H8P9</accession>
<dbReference type="GO" id="GO:0005576">
    <property type="term" value="C:extracellular region"/>
    <property type="evidence" value="ECO:0007669"/>
    <property type="project" value="UniProtKB-SubCell"/>
</dbReference>
<dbReference type="InterPro" id="IPR052052">
    <property type="entry name" value="Polysaccharide_Lyase_9"/>
</dbReference>
<dbReference type="Gene3D" id="2.160.20.10">
    <property type="entry name" value="Single-stranded right-handed beta-helix, Pectin lyase-like"/>
    <property type="match status" value="1"/>
</dbReference>
<keyword evidence="2" id="KW-0964">Secreted</keyword>
<comment type="subcellular location">
    <subcellularLocation>
        <location evidence="1">Secreted</location>
    </subcellularLocation>
</comment>